<evidence type="ECO:0000313" key="2">
    <source>
        <dbReference type="Proteomes" id="UP000054495"/>
    </source>
</evidence>
<keyword evidence="2" id="KW-1185">Reference proteome</keyword>
<accession>A0A0D6MC97</accession>
<reference evidence="1 2" key="1">
    <citation type="submission" date="2013-05" db="EMBL/GenBank/DDBJ databases">
        <title>Draft genome of the parasitic nematode Anyclostoma ceylanicum.</title>
        <authorList>
            <person name="Mitreva M."/>
        </authorList>
    </citation>
    <scope>NUCLEOTIDE SEQUENCE [LARGE SCALE GENOMIC DNA]</scope>
</reference>
<evidence type="ECO:0000313" key="1">
    <source>
        <dbReference type="EMBL" id="EPB78532.1"/>
    </source>
</evidence>
<name>A0A0D6MC97_9BILA</name>
<proteinExistence type="predicted"/>
<sequence>MDFSTSIPLSSLNSRFSAVTVARFLGLWSTIRLTLSPLPSKSTTKTVLLRTERTLILLLSSPLITTTLVLRGSRSFPQRQ</sequence>
<dbReference type="EMBL" id="KE124810">
    <property type="protein sequence ID" value="EPB78532.1"/>
    <property type="molecule type" value="Genomic_DNA"/>
</dbReference>
<dbReference type="Proteomes" id="UP000054495">
    <property type="component" value="Unassembled WGS sequence"/>
</dbReference>
<gene>
    <name evidence="1" type="ORF">ANCCEY_02373</name>
</gene>
<dbReference type="AlphaFoldDB" id="A0A0D6MC97"/>
<protein>
    <submittedName>
        <fullName evidence="1">Uncharacterized protein</fullName>
    </submittedName>
</protein>
<organism evidence="1 2">
    <name type="scientific">Ancylostoma ceylanicum</name>
    <dbReference type="NCBI Taxonomy" id="53326"/>
    <lineage>
        <taxon>Eukaryota</taxon>
        <taxon>Metazoa</taxon>
        <taxon>Ecdysozoa</taxon>
        <taxon>Nematoda</taxon>
        <taxon>Chromadorea</taxon>
        <taxon>Rhabditida</taxon>
        <taxon>Rhabditina</taxon>
        <taxon>Rhabditomorpha</taxon>
        <taxon>Strongyloidea</taxon>
        <taxon>Ancylostomatidae</taxon>
        <taxon>Ancylostomatinae</taxon>
        <taxon>Ancylostoma</taxon>
    </lineage>
</organism>